<dbReference type="HOGENOM" id="CLU_2185066_0_0_1"/>
<protein>
    <submittedName>
        <fullName evidence="3">Uncharacterized protein</fullName>
    </submittedName>
</protein>
<dbReference type="VEuPathDB" id="FungiDB:PLEOSDRAFT_153799"/>
<evidence type="ECO:0000256" key="1">
    <source>
        <dbReference type="SAM" id="MobiDB-lite"/>
    </source>
</evidence>
<accession>A0A067P7V3</accession>
<gene>
    <name evidence="3" type="ORF">PLEOSDRAFT_153799</name>
</gene>
<evidence type="ECO:0000313" key="4">
    <source>
        <dbReference type="Proteomes" id="UP000027073"/>
    </source>
</evidence>
<feature type="compositionally biased region" description="Basic residues" evidence="1">
    <location>
        <begin position="1"/>
        <end position="16"/>
    </location>
</feature>
<feature type="transmembrane region" description="Helical" evidence="2">
    <location>
        <begin position="68"/>
        <end position="88"/>
    </location>
</feature>
<sequence>MPPHRSKHQKHGRGAHVVRDRYHPYPRPDYTNSIMRETASEQYNELEPPLRERNVEPEHEVVVGERRWVGIVLKLVVALMIVLACWAVKMALSTESSSDGDDPIAGEEA</sequence>
<dbReference type="EMBL" id="KL198004">
    <property type="protein sequence ID" value="KDQ32517.1"/>
    <property type="molecule type" value="Genomic_DNA"/>
</dbReference>
<dbReference type="AlphaFoldDB" id="A0A067P7V3"/>
<proteinExistence type="predicted"/>
<evidence type="ECO:0000256" key="2">
    <source>
        <dbReference type="SAM" id="Phobius"/>
    </source>
</evidence>
<feature type="region of interest" description="Disordered" evidence="1">
    <location>
        <begin position="1"/>
        <end position="31"/>
    </location>
</feature>
<keyword evidence="2" id="KW-1133">Transmembrane helix</keyword>
<keyword evidence="2" id="KW-0812">Transmembrane</keyword>
<dbReference type="Proteomes" id="UP000027073">
    <property type="component" value="Unassembled WGS sequence"/>
</dbReference>
<name>A0A067P7V3_PLEO1</name>
<keyword evidence="2" id="KW-0472">Membrane</keyword>
<evidence type="ECO:0000313" key="3">
    <source>
        <dbReference type="EMBL" id="KDQ32517.1"/>
    </source>
</evidence>
<dbReference type="OrthoDB" id="10300869at2759"/>
<reference evidence="4" key="1">
    <citation type="journal article" date="2014" name="Proc. Natl. Acad. Sci. U.S.A.">
        <title>Extensive sampling of basidiomycete genomes demonstrates inadequacy of the white-rot/brown-rot paradigm for wood decay fungi.</title>
        <authorList>
            <person name="Riley R."/>
            <person name="Salamov A.A."/>
            <person name="Brown D.W."/>
            <person name="Nagy L.G."/>
            <person name="Floudas D."/>
            <person name="Held B.W."/>
            <person name="Levasseur A."/>
            <person name="Lombard V."/>
            <person name="Morin E."/>
            <person name="Otillar R."/>
            <person name="Lindquist E.A."/>
            <person name="Sun H."/>
            <person name="LaButti K.M."/>
            <person name="Schmutz J."/>
            <person name="Jabbour D."/>
            <person name="Luo H."/>
            <person name="Baker S.E."/>
            <person name="Pisabarro A.G."/>
            <person name="Walton J.D."/>
            <person name="Blanchette R.A."/>
            <person name="Henrissat B."/>
            <person name="Martin F."/>
            <person name="Cullen D."/>
            <person name="Hibbett D.S."/>
            <person name="Grigoriev I.V."/>
        </authorList>
    </citation>
    <scope>NUCLEOTIDE SEQUENCE [LARGE SCALE GENOMIC DNA]</scope>
    <source>
        <strain evidence="4">PC15</strain>
    </source>
</reference>
<dbReference type="InParanoid" id="A0A067P7V3"/>
<organism evidence="3 4">
    <name type="scientific">Pleurotus ostreatus (strain PC15)</name>
    <name type="common">Oyster mushroom</name>
    <dbReference type="NCBI Taxonomy" id="1137138"/>
    <lineage>
        <taxon>Eukaryota</taxon>
        <taxon>Fungi</taxon>
        <taxon>Dikarya</taxon>
        <taxon>Basidiomycota</taxon>
        <taxon>Agaricomycotina</taxon>
        <taxon>Agaricomycetes</taxon>
        <taxon>Agaricomycetidae</taxon>
        <taxon>Agaricales</taxon>
        <taxon>Pleurotineae</taxon>
        <taxon>Pleurotaceae</taxon>
        <taxon>Pleurotus</taxon>
    </lineage>
</organism>